<feature type="region of interest" description="Disordered" evidence="1">
    <location>
        <begin position="1"/>
        <end position="71"/>
    </location>
</feature>
<evidence type="ECO:0000313" key="4">
    <source>
        <dbReference type="RefSeq" id="XP_038847398.1"/>
    </source>
</evidence>
<feature type="compositionally biased region" description="Basic and acidic residues" evidence="1">
    <location>
        <begin position="416"/>
        <end position="437"/>
    </location>
</feature>
<protein>
    <submittedName>
        <fullName evidence="3 4">Paralemmin-1-like isoform X1</fullName>
    </submittedName>
</protein>
<dbReference type="InterPro" id="IPR024149">
    <property type="entry name" value="Paralemmin-3"/>
</dbReference>
<dbReference type="RefSeq" id="XP_038847397.1">
    <property type="nucleotide sequence ID" value="XM_038991469.1"/>
</dbReference>
<sequence length="450" mass="49921">MDEAEKYQQRVQAIEDKRRKQQDDEKARKEMEEEWLMQAQRKRKSLRDQWLSENPQPVPGRSAENHTEELPTEEDIVEVIESTSYTVTNAQNHSQADIEEGGIQDIIRAAGGQLPGPVMERVLHENGLEGRSVLGMVAVQVERDSKTGVTKIRSVVPVSGAPRALGETVFNDSRKSVHHVGGAEGQPSAEELGQLLSVINDVGMQVLLDEIPVVPQQKAEEKIEVGGGMEEEVDNVEDPATPTTLGYTEEEVEVVGHEDDEMDEEIEIGVVETVEGPIRPTDLGYNEEKVEDLGYEDDEMDKETGVGQVDLVEGTVTLTFLGYTEVKSKSEGLGHEHDRELVEVERVIISDAGEEEIVLQSPVLGSETEPFLCYTEQEVEAVVHEDDEEDVSGLVVFVEGPVPPVILGYAQEEVEDLGHEDDHPRPTPRYRAEETGKRASKHNTKCCSIM</sequence>
<feature type="region of interest" description="Disordered" evidence="1">
    <location>
        <begin position="416"/>
        <end position="450"/>
    </location>
</feature>
<proteinExistence type="predicted"/>
<dbReference type="KEGG" id="snh:120046327"/>
<keyword evidence="2" id="KW-1185">Reference proteome</keyword>
<dbReference type="AlphaFoldDB" id="A0A8U0QPX9"/>
<dbReference type="GeneID" id="120046327"/>
<dbReference type="Proteomes" id="UP000808372">
    <property type="component" value="Chromosome 4"/>
</dbReference>
<dbReference type="PANTHER" id="PTHR47528:SF1">
    <property type="entry name" value="PARALEMMIN-3"/>
    <property type="match status" value="1"/>
</dbReference>
<reference evidence="3 4" key="1">
    <citation type="submission" date="2025-04" db="UniProtKB">
        <authorList>
            <consortium name="RefSeq"/>
        </authorList>
    </citation>
    <scope>IDENTIFICATION</scope>
    <source>
        <tissue evidence="3 4">White muscle</tissue>
    </source>
</reference>
<evidence type="ECO:0000313" key="3">
    <source>
        <dbReference type="RefSeq" id="XP_038847397.1"/>
    </source>
</evidence>
<dbReference type="PANTHER" id="PTHR47528">
    <property type="entry name" value="PARALEMMIN-3"/>
    <property type="match status" value="1"/>
</dbReference>
<accession>A0A8U0QPX9</accession>
<gene>
    <name evidence="3 4" type="primary">LOC120046327</name>
</gene>
<feature type="compositionally biased region" description="Basic and acidic residues" evidence="1">
    <location>
        <begin position="1"/>
        <end position="31"/>
    </location>
</feature>
<name>A0A8U0QPX9_SALNM</name>
<dbReference type="RefSeq" id="XP_038847398.1">
    <property type="nucleotide sequence ID" value="XM_038991470.1"/>
</dbReference>
<evidence type="ECO:0000313" key="2">
    <source>
        <dbReference type="Proteomes" id="UP000808372"/>
    </source>
</evidence>
<evidence type="ECO:0000256" key="1">
    <source>
        <dbReference type="SAM" id="MobiDB-lite"/>
    </source>
</evidence>
<organism evidence="2 3">
    <name type="scientific">Salvelinus namaycush</name>
    <name type="common">Lake trout</name>
    <name type="synonym">Salmo namaycush</name>
    <dbReference type="NCBI Taxonomy" id="8040"/>
    <lineage>
        <taxon>Eukaryota</taxon>
        <taxon>Metazoa</taxon>
        <taxon>Chordata</taxon>
        <taxon>Craniata</taxon>
        <taxon>Vertebrata</taxon>
        <taxon>Euteleostomi</taxon>
        <taxon>Actinopterygii</taxon>
        <taxon>Neopterygii</taxon>
        <taxon>Teleostei</taxon>
        <taxon>Protacanthopterygii</taxon>
        <taxon>Salmoniformes</taxon>
        <taxon>Salmonidae</taxon>
        <taxon>Salmoninae</taxon>
        <taxon>Salvelinus</taxon>
    </lineage>
</organism>